<accession>A0A3P5XGI7</accession>
<keyword evidence="3" id="KW-1185">Reference proteome</keyword>
<proteinExistence type="predicted"/>
<name>A0A3P5XGI7_9RHOB</name>
<dbReference type="Proteomes" id="UP000277498">
    <property type="component" value="Unassembled WGS sequence"/>
</dbReference>
<evidence type="ECO:0000313" key="2">
    <source>
        <dbReference type="EMBL" id="VDC33858.1"/>
    </source>
</evidence>
<feature type="chain" id="PRO_5018291164" evidence="1">
    <location>
        <begin position="20"/>
        <end position="187"/>
    </location>
</feature>
<evidence type="ECO:0000256" key="1">
    <source>
        <dbReference type="SAM" id="SignalP"/>
    </source>
</evidence>
<gene>
    <name evidence="2" type="ORF">XINFAN_04087</name>
</gene>
<dbReference type="RefSeq" id="WP_124088749.1">
    <property type="nucleotide sequence ID" value="NZ_UXAW01000134.1"/>
</dbReference>
<reference evidence="2 3" key="1">
    <citation type="submission" date="2018-11" db="EMBL/GenBank/DDBJ databases">
        <authorList>
            <person name="Criscuolo A."/>
        </authorList>
    </citation>
    <scope>NUCLEOTIDE SEQUENCE [LARGE SCALE GENOMIC DNA]</scope>
    <source>
        <strain evidence="2">ACIP111625</strain>
    </source>
</reference>
<protein>
    <submittedName>
        <fullName evidence="2">Uncharacterized protein</fullName>
    </submittedName>
</protein>
<dbReference type="OrthoDB" id="7265885at2"/>
<dbReference type="AlphaFoldDB" id="A0A3P5XGI7"/>
<keyword evidence="1" id="KW-0732">Signal</keyword>
<organism evidence="2 3">
    <name type="scientific">Pseudogemmobacter humi</name>
    <dbReference type="NCBI Taxonomy" id="2483812"/>
    <lineage>
        <taxon>Bacteria</taxon>
        <taxon>Pseudomonadati</taxon>
        <taxon>Pseudomonadota</taxon>
        <taxon>Alphaproteobacteria</taxon>
        <taxon>Rhodobacterales</taxon>
        <taxon>Paracoccaceae</taxon>
        <taxon>Pseudogemmobacter</taxon>
    </lineage>
</organism>
<evidence type="ECO:0000313" key="3">
    <source>
        <dbReference type="Proteomes" id="UP000277498"/>
    </source>
</evidence>
<sequence length="187" mass="19165">MKNLCAALLLAFSSPMAHADDVSEALAAATTAYGAGDLNGTAAQITAASRAVLALQTERLAGYLPEAPTGWAREIDASAAEGMTLMGMTGNMVQARYTDPQGNSFSLTLTADSPLVAQMAGILGNPQMMAMMGKVVKVAGQDMLEQDGSLSALVGGRVLVQAQGMESDAMQGVLGAVDFTRLAAYDS</sequence>
<dbReference type="EMBL" id="UXAW01000134">
    <property type="protein sequence ID" value="VDC33858.1"/>
    <property type="molecule type" value="Genomic_DNA"/>
</dbReference>
<feature type="signal peptide" evidence="1">
    <location>
        <begin position="1"/>
        <end position="19"/>
    </location>
</feature>